<sequence>MGSEPHLARTFHFQHDSCDWVRFLTPSVQKRLYRVHHFVVAPAPERLSCLQQEQRISSSQRSLPFSLSLSPLLSLSLSLPLIHTCSTHTLTHTHSCVFSNKTNLHSTYLIGVTFITQQFDSAPHYLKFHGHRSQPQHQMFVNREKRMKRFSMVSVRGEHFRFLLVNSGHVVVFAILVTSDIFLISPYGGAEKRLVGILQALIF</sequence>
<evidence type="ECO:0000313" key="2">
    <source>
        <dbReference type="EMBL" id="CAI9730786.1"/>
    </source>
</evidence>
<dbReference type="Proteomes" id="UP001162480">
    <property type="component" value="Chromosome 11"/>
</dbReference>
<gene>
    <name evidence="2" type="ORF">OCTVUL_1B029832</name>
</gene>
<name>A0AA36BAE2_OCTVU</name>
<evidence type="ECO:0000313" key="3">
    <source>
        <dbReference type="Proteomes" id="UP001162480"/>
    </source>
</evidence>
<keyword evidence="1" id="KW-1133">Transmembrane helix</keyword>
<organism evidence="2 3">
    <name type="scientific">Octopus vulgaris</name>
    <name type="common">Common octopus</name>
    <dbReference type="NCBI Taxonomy" id="6645"/>
    <lineage>
        <taxon>Eukaryota</taxon>
        <taxon>Metazoa</taxon>
        <taxon>Spiralia</taxon>
        <taxon>Lophotrochozoa</taxon>
        <taxon>Mollusca</taxon>
        <taxon>Cephalopoda</taxon>
        <taxon>Coleoidea</taxon>
        <taxon>Octopodiformes</taxon>
        <taxon>Octopoda</taxon>
        <taxon>Incirrata</taxon>
        <taxon>Octopodidae</taxon>
        <taxon>Octopus</taxon>
    </lineage>
</organism>
<keyword evidence="3" id="KW-1185">Reference proteome</keyword>
<protein>
    <submittedName>
        <fullName evidence="2">Uncharacterized protein</fullName>
    </submittedName>
</protein>
<proteinExistence type="predicted"/>
<keyword evidence="1" id="KW-0472">Membrane</keyword>
<dbReference type="AlphaFoldDB" id="A0AA36BAE2"/>
<dbReference type="EMBL" id="OX597824">
    <property type="protein sequence ID" value="CAI9730786.1"/>
    <property type="molecule type" value="Genomic_DNA"/>
</dbReference>
<reference evidence="2" key="1">
    <citation type="submission" date="2023-08" db="EMBL/GenBank/DDBJ databases">
        <authorList>
            <person name="Alioto T."/>
            <person name="Alioto T."/>
            <person name="Gomez Garrido J."/>
        </authorList>
    </citation>
    <scope>NUCLEOTIDE SEQUENCE</scope>
</reference>
<keyword evidence="1" id="KW-0812">Transmembrane</keyword>
<evidence type="ECO:0000256" key="1">
    <source>
        <dbReference type="SAM" id="Phobius"/>
    </source>
</evidence>
<feature type="transmembrane region" description="Helical" evidence="1">
    <location>
        <begin position="162"/>
        <end position="184"/>
    </location>
</feature>
<accession>A0AA36BAE2</accession>